<comment type="caution">
    <text evidence="1">The sequence shown here is derived from an EMBL/GenBank/DDBJ whole genome shotgun (WGS) entry which is preliminary data.</text>
</comment>
<reference evidence="1 2" key="1">
    <citation type="journal article" date="2019" name="Sci. Rep.">
        <title>Orb-weaving spider Araneus ventricosus genome elucidates the spidroin gene catalogue.</title>
        <authorList>
            <person name="Kono N."/>
            <person name="Nakamura H."/>
            <person name="Ohtoshi R."/>
            <person name="Moran D.A.P."/>
            <person name="Shinohara A."/>
            <person name="Yoshida Y."/>
            <person name="Fujiwara M."/>
            <person name="Mori M."/>
            <person name="Tomita M."/>
            <person name="Arakawa K."/>
        </authorList>
    </citation>
    <scope>NUCLEOTIDE SEQUENCE [LARGE SCALE GENOMIC DNA]</scope>
</reference>
<evidence type="ECO:0000313" key="2">
    <source>
        <dbReference type="Proteomes" id="UP000499080"/>
    </source>
</evidence>
<keyword evidence="2" id="KW-1185">Reference proteome</keyword>
<proteinExistence type="predicted"/>
<dbReference type="EMBL" id="BGPR01020257">
    <property type="protein sequence ID" value="GBN84191.1"/>
    <property type="molecule type" value="Genomic_DNA"/>
</dbReference>
<evidence type="ECO:0000313" key="1">
    <source>
        <dbReference type="EMBL" id="GBN84191.1"/>
    </source>
</evidence>
<protein>
    <submittedName>
        <fullName evidence="1">Uncharacterized protein</fullName>
    </submittedName>
</protein>
<organism evidence="1 2">
    <name type="scientific">Araneus ventricosus</name>
    <name type="common">Orbweaver spider</name>
    <name type="synonym">Epeira ventricosa</name>
    <dbReference type="NCBI Taxonomy" id="182803"/>
    <lineage>
        <taxon>Eukaryota</taxon>
        <taxon>Metazoa</taxon>
        <taxon>Ecdysozoa</taxon>
        <taxon>Arthropoda</taxon>
        <taxon>Chelicerata</taxon>
        <taxon>Arachnida</taxon>
        <taxon>Araneae</taxon>
        <taxon>Araneomorphae</taxon>
        <taxon>Entelegynae</taxon>
        <taxon>Araneoidea</taxon>
        <taxon>Araneidae</taxon>
        <taxon>Araneus</taxon>
    </lineage>
</organism>
<gene>
    <name evidence="1" type="ORF">AVEN_229215_1</name>
</gene>
<name>A0A4Y2S8B6_ARAVE</name>
<sequence length="110" mass="12302">MFQLRNSLHLEHRSDCYCTACSPGLPNLKVENTHKQTLKQDRKLWFQSRVVSSRPGSNEFAESRDLQIVSKLSSPSLRLASKVSKLLPSLNTVYPLLVLGIYAGCPKTTA</sequence>
<dbReference type="AlphaFoldDB" id="A0A4Y2S8B6"/>
<accession>A0A4Y2S8B6</accession>
<dbReference type="Proteomes" id="UP000499080">
    <property type="component" value="Unassembled WGS sequence"/>
</dbReference>